<evidence type="ECO:0008006" key="4">
    <source>
        <dbReference type="Google" id="ProtNLM"/>
    </source>
</evidence>
<reference evidence="2 3" key="1">
    <citation type="journal article" date="2016" name="Sci. Rep.">
        <title>Complete genome sequence and transcriptomic analysis of a novel marine strain Bacillus weihaiensis reveals the mechanism of brown algae degradation.</title>
        <authorList>
            <person name="Zhu Y."/>
            <person name="Chen P."/>
            <person name="Bao Y."/>
            <person name="Men Y."/>
            <person name="Zeng Y."/>
            <person name="Yang J."/>
            <person name="Sun J."/>
            <person name="Sun Y."/>
        </authorList>
    </citation>
    <scope>NUCLEOTIDE SEQUENCE [LARGE SCALE GENOMIC DNA]</scope>
    <source>
        <strain evidence="2 3">Alg07</strain>
    </source>
</reference>
<dbReference type="KEGG" id="bwh:A9C19_06380"/>
<keyword evidence="3" id="KW-1185">Reference proteome</keyword>
<dbReference type="NCBIfam" id="NF041002">
    <property type="entry name" value="pilin_ComGF"/>
    <property type="match status" value="1"/>
</dbReference>
<dbReference type="Pfam" id="PF15980">
    <property type="entry name" value="ComGF"/>
    <property type="match status" value="1"/>
</dbReference>
<organism evidence="2 3">
    <name type="scientific">Bacillus weihaiensis</name>
    <dbReference type="NCBI Taxonomy" id="1547283"/>
    <lineage>
        <taxon>Bacteria</taxon>
        <taxon>Bacillati</taxon>
        <taxon>Bacillota</taxon>
        <taxon>Bacilli</taxon>
        <taxon>Bacillales</taxon>
        <taxon>Bacillaceae</taxon>
        <taxon>Bacillus</taxon>
    </lineage>
</organism>
<dbReference type="RefSeq" id="WP_072579191.1">
    <property type="nucleotide sequence ID" value="NZ_CP016020.1"/>
</dbReference>
<accession>A0A1L3MQ01</accession>
<evidence type="ECO:0000313" key="2">
    <source>
        <dbReference type="EMBL" id="APH04403.1"/>
    </source>
</evidence>
<keyword evidence="1" id="KW-0812">Transmembrane</keyword>
<dbReference type="STRING" id="1547283.A9C19_06380"/>
<name>A0A1L3MQ01_9BACI</name>
<keyword evidence="1" id="KW-1133">Transmembrane helix</keyword>
<evidence type="ECO:0000313" key="3">
    <source>
        <dbReference type="Proteomes" id="UP000181936"/>
    </source>
</evidence>
<dbReference type="InterPro" id="IPR016977">
    <property type="entry name" value="ComGF"/>
</dbReference>
<dbReference type="AlphaFoldDB" id="A0A1L3MQ01"/>
<feature type="transmembrane region" description="Helical" evidence="1">
    <location>
        <begin position="25"/>
        <end position="51"/>
    </location>
</feature>
<sequence length="162" mass="18830">MNGKIHQIKKNHPVSSFKNEQGLTFLNLLFSFLIYSLIISSLSIILSYLVASSKYEGDLNPFEWELFIVLLKKELNDVENIRIEKNVLVFENQDNDKITIHKYQDVIRRQVNGLGHEILLLKVKAITFQQTDTGVKLIVESLSGKPYQFTFRRIKDMKVNET</sequence>
<protein>
    <recommendedName>
        <fullName evidence="4">Competence protein ComGF</fullName>
    </recommendedName>
</protein>
<proteinExistence type="predicted"/>
<dbReference type="Proteomes" id="UP000181936">
    <property type="component" value="Chromosome"/>
</dbReference>
<evidence type="ECO:0000256" key="1">
    <source>
        <dbReference type="SAM" id="Phobius"/>
    </source>
</evidence>
<gene>
    <name evidence="2" type="ORF">A9C19_06380</name>
</gene>
<dbReference type="OrthoDB" id="2361316at2"/>
<keyword evidence="1" id="KW-0472">Membrane</keyword>
<dbReference type="EMBL" id="CP016020">
    <property type="protein sequence ID" value="APH04403.1"/>
    <property type="molecule type" value="Genomic_DNA"/>
</dbReference>